<dbReference type="Gramene" id="Manes.03G105516.1.v8.1">
    <property type="protein sequence ID" value="Manes.03G105516.1.v8.1.CDS"/>
    <property type="gene ID" value="Manes.03G105516.v8.1"/>
</dbReference>
<sequence>MSFMEISFSCFSVVSLHFLRVWNPLPSQSVYGSGYSGVCRAFPDLLCRG</sequence>
<organism evidence="1 2">
    <name type="scientific">Manihot esculenta</name>
    <name type="common">Cassava</name>
    <name type="synonym">Jatropha manihot</name>
    <dbReference type="NCBI Taxonomy" id="3983"/>
    <lineage>
        <taxon>Eukaryota</taxon>
        <taxon>Viridiplantae</taxon>
        <taxon>Streptophyta</taxon>
        <taxon>Embryophyta</taxon>
        <taxon>Tracheophyta</taxon>
        <taxon>Spermatophyta</taxon>
        <taxon>Magnoliopsida</taxon>
        <taxon>eudicotyledons</taxon>
        <taxon>Gunneridae</taxon>
        <taxon>Pentapetalae</taxon>
        <taxon>rosids</taxon>
        <taxon>fabids</taxon>
        <taxon>Malpighiales</taxon>
        <taxon>Euphorbiaceae</taxon>
        <taxon>Crotonoideae</taxon>
        <taxon>Manihoteae</taxon>
        <taxon>Manihot</taxon>
    </lineage>
</organism>
<evidence type="ECO:0000313" key="1">
    <source>
        <dbReference type="EMBL" id="OAY54834.1"/>
    </source>
</evidence>
<accession>A0A2C9W7V2</accession>
<name>A0A2C9W7V2_MANES</name>
<reference evidence="2" key="1">
    <citation type="journal article" date="2016" name="Nat. Biotechnol.">
        <title>Sequencing wild and cultivated cassava and related species reveals extensive interspecific hybridization and genetic diversity.</title>
        <authorList>
            <person name="Bredeson J.V."/>
            <person name="Lyons J.B."/>
            <person name="Prochnik S.E."/>
            <person name="Wu G.A."/>
            <person name="Ha C.M."/>
            <person name="Edsinger-Gonzales E."/>
            <person name="Grimwood J."/>
            <person name="Schmutz J."/>
            <person name="Rabbi I.Y."/>
            <person name="Egesi C."/>
            <person name="Nauluvula P."/>
            <person name="Lebot V."/>
            <person name="Ndunguru J."/>
            <person name="Mkamilo G."/>
            <person name="Bart R.S."/>
            <person name="Setter T.L."/>
            <person name="Gleadow R.M."/>
            <person name="Kulakow P."/>
            <person name="Ferguson M.E."/>
            <person name="Rounsley S."/>
            <person name="Rokhsar D.S."/>
        </authorList>
    </citation>
    <scope>NUCLEOTIDE SEQUENCE [LARGE SCALE GENOMIC DNA]</scope>
    <source>
        <strain evidence="2">cv. AM560-2</strain>
    </source>
</reference>
<keyword evidence="2" id="KW-1185">Reference proteome</keyword>
<evidence type="ECO:0000313" key="2">
    <source>
        <dbReference type="Proteomes" id="UP000091857"/>
    </source>
</evidence>
<dbReference type="AlphaFoldDB" id="A0A2C9W7V2"/>
<comment type="caution">
    <text evidence="1">The sequence shown here is derived from an EMBL/GenBank/DDBJ whole genome shotgun (WGS) entry which is preliminary data.</text>
</comment>
<dbReference type="EMBL" id="CM004389">
    <property type="protein sequence ID" value="OAY54834.1"/>
    <property type="molecule type" value="Genomic_DNA"/>
</dbReference>
<dbReference type="Proteomes" id="UP000091857">
    <property type="component" value="Chromosome 3"/>
</dbReference>
<proteinExistence type="predicted"/>
<gene>
    <name evidence="1" type="ORF">MANES_03G105516v8</name>
</gene>
<protein>
    <submittedName>
        <fullName evidence="1">Uncharacterized protein</fullName>
    </submittedName>
</protein>